<evidence type="ECO:0000313" key="3">
    <source>
        <dbReference type="Proteomes" id="UP001500212"/>
    </source>
</evidence>
<keyword evidence="3" id="KW-1185">Reference proteome</keyword>
<dbReference type="EMBL" id="BAABHJ010000001">
    <property type="protein sequence ID" value="GAA4600918.1"/>
    <property type="molecule type" value="Genomic_DNA"/>
</dbReference>
<protein>
    <submittedName>
        <fullName evidence="2">Uncharacterized protein</fullName>
    </submittedName>
</protein>
<gene>
    <name evidence="2" type="ORF">GCM10023195_01660</name>
</gene>
<reference evidence="3" key="1">
    <citation type="journal article" date="2019" name="Int. J. Syst. Evol. Microbiol.">
        <title>The Global Catalogue of Microorganisms (GCM) 10K type strain sequencing project: providing services to taxonomists for standard genome sequencing and annotation.</title>
        <authorList>
            <consortium name="The Broad Institute Genomics Platform"/>
            <consortium name="The Broad Institute Genome Sequencing Center for Infectious Disease"/>
            <person name="Wu L."/>
            <person name="Ma J."/>
        </authorList>
    </citation>
    <scope>NUCLEOTIDE SEQUENCE [LARGE SCALE GENOMIC DNA]</scope>
    <source>
        <strain evidence="3">JCM 17938</strain>
    </source>
</reference>
<accession>A0ABP8T8S7</accession>
<comment type="caution">
    <text evidence="2">The sequence shown here is derived from an EMBL/GenBank/DDBJ whole genome shotgun (WGS) entry which is preliminary data.</text>
</comment>
<proteinExistence type="predicted"/>
<evidence type="ECO:0000313" key="2">
    <source>
        <dbReference type="EMBL" id="GAA4600918.1"/>
    </source>
</evidence>
<sequence length="106" mass="11176">MESDRTAAKEDTAKAKEDIAAAKQKAEKCPPGSKQCMDELTGGGAEQRRDMNQAREGLAGMHPVPEDNAGPVMDRACQEFAADLPPGLKGSSDSAELTSLCEAMHS</sequence>
<dbReference type="Proteomes" id="UP001500212">
    <property type="component" value="Unassembled WGS sequence"/>
</dbReference>
<evidence type="ECO:0000256" key="1">
    <source>
        <dbReference type="SAM" id="MobiDB-lite"/>
    </source>
</evidence>
<name>A0ABP8T8S7_9ACTN</name>
<organism evidence="2 3">
    <name type="scientific">Actinoallomurus liliacearum</name>
    <dbReference type="NCBI Taxonomy" id="1080073"/>
    <lineage>
        <taxon>Bacteria</taxon>
        <taxon>Bacillati</taxon>
        <taxon>Actinomycetota</taxon>
        <taxon>Actinomycetes</taxon>
        <taxon>Streptosporangiales</taxon>
        <taxon>Thermomonosporaceae</taxon>
        <taxon>Actinoallomurus</taxon>
    </lineage>
</organism>
<feature type="compositionally biased region" description="Basic and acidic residues" evidence="1">
    <location>
        <begin position="1"/>
        <end position="28"/>
    </location>
</feature>
<feature type="region of interest" description="Disordered" evidence="1">
    <location>
        <begin position="1"/>
        <end position="41"/>
    </location>
</feature>